<dbReference type="EMBL" id="VSSQ01132903">
    <property type="protein sequence ID" value="MPN59189.1"/>
    <property type="molecule type" value="Genomic_DNA"/>
</dbReference>
<comment type="caution">
    <text evidence="2">The sequence shown here is derived from an EMBL/GenBank/DDBJ whole genome shotgun (WGS) entry which is preliminary data.</text>
</comment>
<accession>A0A645J906</accession>
<evidence type="ECO:0000256" key="1">
    <source>
        <dbReference type="SAM" id="MobiDB-lite"/>
    </source>
</evidence>
<gene>
    <name evidence="2" type="ORF">SDC9_206909</name>
</gene>
<name>A0A645J906_9ZZZZ</name>
<organism evidence="2">
    <name type="scientific">bioreactor metagenome</name>
    <dbReference type="NCBI Taxonomy" id="1076179"/>
    <lineage>
        <taxon>unclassified sequences</taxon>
        <taxon>metagenomes</taxon>
        <taxon>ecological metagenomes</taxon>
    </lineage>
</organism>
<dbReference type="AlphaFoldDB" id="A0A645J906"/>
<sequence length="96" mass="10415">MSTVNVLPAYAGFRAVSARLVEDIVEPAAPTRGRADAEPGYSPRRGAPVAMVQPAMPRPVAVRRPAEFYSLRSQGGLFAVRRAQQQELLPPTPAFR</sequence>
<proteinExistence type="predicted"/>
<evidence type="ECO:0000313" key="2">
    <source>
        <dbReference type="EMBL" id="MPN59189.1"/>
    </source>
</evidence>
<protein>
    <submittedName>
        <fullName evidence="2">Uncharacterized protein</fullName>
    </submittedName>
</protein>
<feature type="region of interest" description="Disordered" evidence="1">
    <location>
        <begin position="31"/>
        <end position="52"/>
    </location>
</feature>
<reference evidence="2" key="1">
    <citation type="submission" date="2019-08" db="EMBL/GenBank/DDBJ databases">
        <authorList>
            <person name="Kucharzyk K."/>
            <person name="Murdoch R.W."/>
            <person name="Higgins S."/>
            <person name="Loffler F."/>
        </authorList>
    </citation>
    <scope>NUCLEOTIDE SEQUENCE</scope>
</reference>